<gene>
    <name evidence="1" type="ORF">S06H3_27965</name>
</gene>
<reference evidence="1" key="1">
    <citation type="journal article" date="2014" name="Front. Microbiol.">
        <title>High frequency of phylogenetically diverse reductive dehalogenase-homologous genes in deep subseafloor sedimentary metagenomes.</title>
        <authorList>
            <person name="Kawai M."/>
            <person name="Futagami T."/>
            <person name="Toyoda A."/>
            <person name="Takaki Y."/>
            <person name="Nishi S."/>
            <person name="Hori S."/>
            <person name="Arai W."/>
            <person name="Tsubouchi T."/>
            <person name="Morono Y."/>
            <person name="Uchiyama I."/>
            <person name="Ito T."/>
            <person name="Fujiyama A."/>
            <person name="Inagaki F."/>
            <person name="Takami H."/>
        </authorList>
    </citation>
    <scope>NUCLEOTIDE SEQUENCE</scope>
    <source>
        <strain evidence="1">Expedition CK06-06</strain>
    </source>
</reference>
<evidence type="ECO:0000313" key="1">
    <source>
        <dbReference type="EMBL" id="GAI25088.1"/>
    </source>
</evidence>
<dbReference type="EMBL" id="BARV01016275">
    <property type="protein sequence ID" value="GAI25088.1"/>
    <property type="molecule type" value="Genomic_DNA"/>
</dbReference>
<comment type="caution">
    <text evidence="1">The sequence shown here is derived from an EMBL/GenBank/DDBJ whole genome shotgun (WGS) entry which is preliminary data.</text>
</comment>
<accession>X1M171</accession>
<feature type="non-terminal residue" evidence="1">
    <location>
        <position position="122"/>
    </location>
</feature>
<sequence>MNILLMDGVTYEEWMPENEDQFETVVKKHAKEIFGEQSVYLDIKTKLKSELGTSSIPDGFVIFFGDSPHWRIVEVELSWHPLHDHIVSQVGRFISGIENTSTQKKIVDTIYNEIAKDDLIRW</sequence>
<dbReference type="AlphaFoldDB" id="X1M171"/>
<proteinExistence type="predicted"/>
<protein>
    <submittedName>
        <fullName evidence="1">Uncharacterized protein</fullName>
    </submittedName>
</protein>
<name>X1M171_9ZZZZ</name>
<organism evidence="1">
    <name type="scientific">marine sediment metagenome</name>
    <dbReference type="NCBI Taxonomy" id="412755"/>
    <lineage>
        <taxon>unclassified sequences</taxon>
        <taxon>metagenomes</taxon>
        <taxon>ecological metagenomes</taxon>
    </lineage>
</organism>